<comment type="similarity">
    <text evidence="3">Belongs to the FAD-dependent oxidoreductase family.</text>
</comment>
<dbReference type="RefSeq" id="WP_114898863.1">
    <property type="nucleotide sequence ID" value="NZ_CP031222.1"/>
</dbReference>
<dbReference type="PANTHER" id="PTHR43429:SF3">
    <property type="entry name" value="NITRITE REDUCTASE [NAD(P)H]"/>
    <property type="match status" value="1"/>
</dbReference>
<comment type="subcellular location">
    <subcellularLocation>
        <location evidence="2">Cytoplasm</location>
    </subcellularLocation>
</comment>
<keyword evidence="8" id="KW-0520">NAD</keyword>
<dbReference type="PRINTS" id="PR00411">
    <property type="entry name" value="PNDRDTASEI"/>
</dbReference>
<keyword evidence="6" id="KW-0274">FAD</keyword>
<protein>
    <submittedName>
        <fullName evidence="11">FAD-dependent oxidoreductase</fullName>
    </submittedName>
</protein>
<dbReference type="OrthoDB" id="9808980at2"/>
<dbReference type="KEGG" id="mbah:HYN46_07845"/>
<dbReference type="EMBL" id="CP031222">
    <property type="protein sequence ID" value="AXI02753.1"/>
    <property type="molecule type" value="Genomic_DNA"/>
</dbReference>
<evidence type="ECO:0000313" key="11">
    <source>
        <dbReference type="EMBL" id="AXI02753.1"/>
    </source>
</evidence>
<evidence type="ECO:0000256" key="2">
    <source>
        <dbReference type="ARBA" id="ARBA00004496"/>
    </source>
</evidence>
<proteinExistence type="inferred from homology"/>
<keyword evidence="5" id="KW-0285">Flavoprotein</keyword>
<dbReference type="Gene3D" id="3.30.390.120">
    <property type="match status" value="1"/>
</dbReference>
<keyword evidence="4" id="KW-0963">Cytoplasm</keyword>
<organism evidence="11 12">
    <name type="scientific">Aquirhabdus parva</name>
    <dbReference type="NCBI Taxonomy" id="2283318"/>
    <lineage>
        <taxon>Bacteria</taxon>
        <taxon>Pseudomonadati</taxon>
        <taxon>Pseudomonadota</taxon>
        <taxon>Gammaproteobacteria</taxon>
        <taxon>Moraxellales</taxon>
        <taxon>Moraxellaceae</taxon>
        <taxon>Aquirhabdus</taxon>
    </lineage>
</organism>
<dbReference type="InterPro" id="IPR036188">
    <property type="entry name" value="FAD/NAD-bd_sf"/>
</dbReference>
<name>A0A345P644_9GAMM</name>
<dbReference type="PRINTS" id="PR00368">
    <property type="entry name" value="FADPNR"/>
</dbReference>
<reference evidence="11 12" key="1">
    <citation type="submission" date="2018-07" db="EMBL/GenBank/DDBJ databases">
        <title>Genome sequencing of Moraxellaceae gen. HYN0046.</title>
        <authorList>
            <person name="Kim M."/>
            <person name="Yi H."/>
        </authorList>
    </citation>
    <scope>NUCLEOTIDE SEQUENCE [LARGE SCALE GENOMIC DNA]</scope>
    <source>
        <strain evidence="11 12">HYN0046</strain>
    </source>
</reference>
<dbReference type="InterPro" id="IPR023753">
    <property type="entry name" value="FAD/NAD-binding_dom"/>
</dbReference>
<feature type="domain" description="Rubredoxin binding" evidence="10">
    <location>
        <begin position="313"/>
        <end position="380"/>
    </location>
</feature>
<keyword evidence="12" id="KW-1185">Reference proteome</keyword>
<evidence type="ECO:0000256" key="1">
    <source>
        <dbReference type="ARBA" id="ARBA00001974"/>
    </source>
</evidence>
<evidence type="ECO:0000256" key="6">
    <source>
        <dbReference type="ARBA" id="ARBA00022827"/>
    </source>
</evidence>
<dbReference type="Pfam" id="PF07992">
    <property type="entry name" value="Pyr_redox_2"/>
    <property type="match status" value="1"/>
</dbReference>
<evidence type="ECO:0000256" key="8">
    <source>
        <dbReference type="ARBA" id="ARBA00023027"/>
    </source>
</evidence>
<accession>A0A345P644</accession>
<dbReference type="InterPro" id="IPR050260">
    <property type="entry name" value="FAD-bd_OxRdtase"/>
</dbReference>
<dbReference type="SUPFAM" id="SSF51905">
    <property type="entry name" value="FAD/NAD(P)-binding domain"/>
    <property type="match status" value="1"/>
</dbReference>
<evidence type="ECO:0000259" key="10">
    <source>
        <dbReference type="Pfam" id="PF18113"/>
    </source>
</evidence>
<dbReference type="GO" id="GO:0016491">
    <property type="term" value="F:oxidoreductase activity"/>
    <property type="evidence" value="ECO:0007669"/>
    <property type="project" value="UniProtKB-KW"/>
</dbReference>
<keyword evidence="7" id="KW-0560">Oxidoreductase</keyword>
<dbReference type="PANTHER" id="PTHR43429">
    <property type="entry name" value="PYRIDINE NUCLEOTIDE-DISULFIDE OXIDOREDUCTASE DOMAIN-CONTAINING"/>
    <property type="match status" value="1"/>
</dbReference>
<evidence type="ECO:0000259" key="9">
    <source>
        <dbReference type="Pfam" id="PF07992"/>
    </source>
</evidence>
<dbReference type="Proteomes" id="UP000253940">
    <property type="component" value="Chromosome"/>
</dbReference>
<feature type="domain" description="FAD/NAD(P)-binding" evidence="9">
    <location>
        <begin position="4"/>
        <end position="290"/>
    </location>
</feature>
<evidence type="ECO:0000256" key="4">
    <source>
        <dbReference type="ARBA" id="ARBA00022490"/>
    </source>
</evidence>
<sequence>MNPIVVVGSGMAGYTLARELRKASAEAPLLIITADDAINYSKPVLSNALSGGKLPEQIGMGDHAKMTEQLKASIMAHTQVLEIDKENKTLTLRTDAGIVTQPYAKLVLAVGASPIRIPIEGDGTSEVYAINSLIDYKTFHASLAQKKSKRVLLLGAGLIGCEFANDLLTTEHDVTVVDLAPRPLGRLLPQEVAIAFQKQLEAKGIRFELATTVKHIAHTDTGLSVTLANGQTFEVDIVLSAIGLKPNTELAHAAELAINRGIQVNQSLQTSHADIYAMGDCAEVEGHLLPYVMPLMQQARALAQTLTGNPSLVHYPAMPVSVKTPAAPLVVLPPAPHLEVTWNFEELEDGMIAKATIGDVLQGFILLGPTATKQRMALTKLVPDLLGLPA</sequence>
<dbReference type="Pfam" id="PF18113">
    <property type="entry name" value="Rbx_binding"/>
    <property type="match status" value="1"/>
</dbReference>
<dbReference type="InterPro" id="IPR041364">
    <property type="entry name" value="Rbx-bd"/>
</dbReference>
<gene>
    <name evidence="11" type="ORF">HYN46_07845</name>
</gene>
<dbReference type="Gene3D" id="3.50.50.60">
    <property type="entry name" value="FAD/NAD(P)-binding domain"/>
    <property type="match status" value="2"/>
</dbReference>
<evidence type="ECO:0000256" key="7">
    <source>
        <dbReference type="ARBA" id="ARBA00023002"/>
    </source>
</evidence>
<comment type="cofactor">
    <cofactor evidence="1">
        <name>FAD</name>
        <dbReference type="ChEBI" id="CHEBI:57692"/>
    </cofactor>
</comment>
<evidence type="ECO:0000256" key="3">
    <source>
        <dbReference type="ARBA" id="ARBA00006442"/>
    </source>
</evidence>
<dbReference type="AlphaFoldDB" id="A0A345P644"/>
<evidence type="ECO:0000313" key="12">
    <source>
        <dbReference type="Proteomes" id="UP000253940"/>
    </source>
</evidence>
<dbReference type="GO" id="GO:0005737">
    <property type="term" value="C:cytoplasm"/>
    <property type="evidence" value="ECO:0007669"/>
    <property type="project" value="UniProtKB-SubCell"/>
</dbReference>
<evidence type="ECO:0000256" key="5">
    <source>
        <dbReference type="ARBA" id="ARBA00022630"/>
    </source>
</evidence>